<dbReference type="Gene3D" id="1.20.1250.20">
    <property type="entry name" value="MFS general substrate transporter like domains"/>
    <property type="match status" value="1"/>
</dbReference>
<feature type="transmembrane region" description="Helical" evidence="7">
    <location>
        <begin position="406"/>
        <end position="428"/>
    </location>
</feature>
<feature type="transmembrane region" description="Helical" evidence="7">
    <location>
        <begin position="490"/>
        <end position="511"/>
    </location>
</feature>
<gene>
    <name evidence="9" type="ORF">PBS001_LOCUS3530</name>
    <name evidence="8" type="ORF">PBS003_LOCUS2822</name>
</gene>
<comment type="subcellular location">
    <subcellularLocation>
        <location evidence="1">Membrane</location>
        <topology evidence="1">Multi-pass membrane protein</topology>
    </subcellularLocation>
</comment>
<evidence type="ECO:0000256" key="4">
    <source>
        <dbReference type="ARBA" id="ARBA00022692"/>
    </source>
</evidence>
<dbReference type="PANTHER" id="PTHR31585:SF5">
    <property type="entry name" value="RNA-BINDING S4 DOMAIN-CONTAINING PROTEIN"/>
    <property type="match status" value="1"/>
</dbReference>
<evidence type="ECO:0000256" key="7">
    <source>
        <dbReference type="SAM" id="Phobius"/>
    </source>
</evidence>
<feature type="transmembrane region" description="Helical" evidence="7">
    <location>
        <begin position="274"/>
        <end position="293"/>
    </location>
</feature>
<feature type="transmembrane region" description="Helical" evidence="7">
    <location>
        <begin position="120"/>
        <end position="142"/>
    </location>
</feature>
<dbReference type="EMBL" id="CAKLCB010000210">
    <property type="protein sequence ID" value="CAH0516893.1"/>
    <property type="molecule type" value="Genomic_DNA"/>
</dbReference>
<organism evidence="8 11">
    <name type="scientific">Peronospora belbahrii</name>
    <dbReference type="NCBI Taxonomy" id="622444"/>
    <lineage>
        <taxon>Eukaryota</taxon>
        <taxon>Sar</taxon>
        <taxon>Stramenopiles</taxon>
        <taxon>Oomycota</taxon>
        <taxon>Peronosporomycetes</taxon>
        <taxon>Peronosporales</taxon>
        <taxon>Peronosporaceae</taxon>
        <taxon>Peronospora</taxon>
    </lineage>
</organism>
<keyword evidence="10" id="KW-1185">Reference proteome</keyword>
<name>A0AAU9KQB8_9STRA</name>
<evidence type="ECO:0008006" key="12">
    <source>
        <dbReference type="Google" id="ProtNLM"/>
    </source>
</evidence>
<dbReference type="PANTHER" id="PTHR31585">
    <property type="entry name" value="FOLATE-BIOPTERIN TRANSPORTER 1, CHLOROPLASTIC"/>
    <property type="match status" value="1"/>
</dbReference>
<dbReference type="AlphaFoldDB" id="A0AAU9KQB8"/>
<feature type="transmembrane region" description="Helical" evidence="7">
    <location>
        <begin position="154"/>
        <end position="173"/>
    </location>
</feature>
<comment type="caution">
    <text evidence="8">The sequence shown here is derived from an EMBL/GenBank/DDBJ whole genome shotgun (WGS) entry which is preliminary data.</text>
</comment>
<dbReference type="GO" id="GO:0016020">
    <property type="term" value="C:membrane"/>
    <property type="evidence" value="ECO:0007669"/>
    <property type="project" value="UniProtKB-SubCell"/>
</dbReference>
<keyword evidence="3" id="KW-0813">Transport</keyword>
<sequence length="517" mass="57169">MDDPRYSKSTDQDRTAVMSMSRFVAGPDFYNYDMYGGLRPGGLMPFFSMAFIGLIAATFTSSFVYIGARDGLLPMISIKLQLSEAQTEAMDRLVEVPASMAFFVGLYADAVPVWGSRRKSYMIIGLSFSLLCLGILGLGCLFANELKKAMGKSFSYIMMLLMGGVSFGSMINFCSVHTTVVTLSQCESLGKRGIFQADYLVARTAGQISARLLIYVIQNVTRTLNLSLVLMLLMILSVTTIVVVLQGLDEPLAYRKQSLRCKCESYWKLTQQKAVWRSLVVVASFAFFLNFGFPLVTQALREWTDTMDSASGLLTWSLEDLIMILTVTLWRWRLRNVLWKKFFAMAPTMTIVPQVVMAGLVIPALYRSPVVYIMLTGLTGISTGVTALVLLAPITEIIEEGSEGGVVGLALSFNTMFKIFASTLLTTIQRASYFPSSNDEDTTYQRWSIAILVIVTCCVNSLAFIVIPILPLQKLDAQLVRMYGGFTDNASALTAIAFLTSLAYCVSYNIYIFSEAI</sequence>
<dbReference type="SUPFAM" id="SSF103473">
    <property type="entry name" value="MFS general substrate transporter"/>
    <property type="match status" value="1"/>
</dbReference>
<dbReference type="EMBL" id="CAKKTJ010000132">
    <property type="protein sequence ID" value="CAH0476014.1"/>
    <property type="molecule type" value="Genomic_DNA"/>
</dbReference>
<keyword evidence="4 7" id="KW-0812">Transmembrane</keyword>
<evidence type="ECO:0000313" key="9">
    <source>
        <dbReference type="EMBL" id="CAH0516893.1"/>
    </source>
</evidence>
<reference evidence="8 10" key="1">
    <citation type="submission" date="2021-11" db="EMBL/GenBank/DDBJ databases">
        <authorList>
            <person name="Islam A."/>
            <person name="Islam S."/>
            <person name="Flora M.S."/>
            <person name="Rahman M."/>
            <person name="Ziaur R.M."/>
            <person name="Epstein J.H."/>
            <person name="Hassan M."/>
            <person name="Klassen M."/>
            <person name="Woodard K."/>
            <person name="Webb A."/>
            <person name="Webby R.J."/>
            <person name="El Zowalaty M.E."/>
        </authorList>
    </citation>
    <scope>NUCLEOTIDE SEQUENCE</scope>
    <source>
        <strain evidence="9">Pbs1</strain>
        <strain evidence="8">Pbs3</strain>
    </source>
</reference>
<feature type="transmembrane region" description="Helical" evidence="7">
    <location>
        <begin position="313"/>
        <end position="330"/>
    </location>
</feature>
<comment type="similarity">
    <text evidence="2">Belongs to the major facilitator superfamily. Folate-biopterin transporter (TC 2.A.71) family.</text>
</comment>
<feature type="transmembrane region" description="Helical" evidence="7">
    <location>
        <begin position="43"/>
        <end position="68"/>
    </location>
</feature>
<feature type="transmembrane region" description="Helical" evidence="7">
    <location>
        <begin position="448"/>
        <end position="470"/>
    </location>
</feature>
<proteinExistence type="inferred from homology"/>
<evidence type="ECO:0000256" key="2">
    <source>
        <dbReference type="ARBA" id="ARBA00007015"/>
    </source>
</evidence>
<evidence type="ECO:0000256" key="1">
    <source>
        <dbReference type="ARBA" id="ARBA00004141"/>
    </source>
</evidence>
<feature type="transmembrane region" description="Helical" evidence="7">
    <location>
        <begin position="342"/>
        <end position="366"/>
    </location>
</feature>
<protein>
    <recommendedName>
        <fullName evidence="12">Transmembrane protein</fullName>
    </recommendedName>
</protein>
<evidence type="ECO:0000256" key="5">
    <source>
        <dbReference type="ARBA" id="ARBA00022989"/>
    </source>
</evidence>
<accession>A0AAU9KQB8</accession>
<keyword evidence="5 7" id="KW-1133">Transmembrane helix</keyword>
<evidence type="ECO:0000256" key="6">
    <source>
        <dbReference type="ARBA" id="ARBA00023136"/>
    </source>
</evidence>
<evidence type="ECO:0000313" key="11">
    <source>
        <dbReference type="Proteomes" id="UP001160483"/>
    </source>
</evidence>
<dbReference type="InterPro" id="IPR036259">
    <property type="entry name" value="MFS_trans_sf"/>
</dbReference>
<evidence type="ECO:0000256" key="3">
    <source>
        <dbReference type="ARBA" id="ARBA00022448"/>
    </source>
</evidence>
<feature type="transmembrane region" description="Helical" evidence="7">
    <location>
        <begin position="228"/>
        <end position="248"/>
    </location>
</feature>
<evidence type="ECO:0000313" key="8">
    <source>
        <dbReference type="EMBL" id="CAH0476014.1"/>
    </source>
</evidence>
<dbReference type="InterPro" id="IPR039309">
    <property type="entry name" value="BT1"/>
</dbReference>
<evidence type="ECO:0000313" key="10">
    <source>
        <dbReference type="Proteomes" id="UP001158986"/>
    </source>
</evidence>
<dbReference type="Proteomes" id="UP001160483">
    <property type="component" value="Unassembled WGS sequence"/>
</dbReference>
<dbReference type="Proteomes" id="UP001158986">
    <property type="component" value="Unassembled WGS sequence"/>
</dbReference>
<keyword evidence="6 7" id="KW-0472">Membrane</keyword>
<feature type="transmembrane region" description="Helical" evidence="7">
    <location>
        <begin position="372"/>
        <end position="394"/>
    </location>
</feature>